<accession>A0A8B8KG68</accession>
<evidence type="ECO:0000313" key="7">
    <source>
        <dbReference type="RefSeq" id="XP_027342756.1"/>
    </source>
</evidence>
<gene>
    <name evidence="7" type="primary">LOC113855342</name>
</gene>
<protein>
    <submittedName>
        <fullName evidence="7">Uncharacterized protein LOC113855342</fullName>
    </submittedName>
</protein>
<evidence type="ECO:0000256" key="1">
    <source>
        <dbReference type="ARBA" id="ARBA00022737"/>
    </source>
</evidence>
<reference evidence="7" key="2">
    <citation type="submission" date="2025-08" db="UniProtKB">
        <authorList>
            <consortium name="RefSeq"/>
        </authorList>
    </citation>
    <scope>IDENTIFICATION</scope>
    <source>
        <tissue evidence="7">Young leaves</tissue>
    </source>
</reference>
<dbReference type="KEGG" id="aprc:113855342"/>
<name>A0A8B8KG68_ABRPR</name>
<proteinExistence type="predicted"/>
<evidence type="ECO:0000313" key="6">
    <source>
        <dbReference type="Proteomes" id="UP000694853"/>
    </source>
</evidence>
<dbReference type="Pfam" id="PF18052">
    <property type="entry name" value="Rx_N"/>
    <property type="match status" value="1"/>
</dbReference>
<evidence type="ECO:0000256" key="2">
    <source>
        <dbReference type="ARBA" id="ARBA00022741"/>
    </source>
</evidence>
<dbReference type="GO" id="GO:0000166">
    <property type="term" value="F:nucleotide binding"/>
    <property type="evidence" value="ECO:0007669"/>
    <property type="project" value="UniProtKB-KW"/>
</dbReference>
<evidence type="ECO:0000256" key="4">
    <source>
        <dbReference type="SAM" id="Coils"/>
    </source>
</evidence>
<dbReference type="Gene3D" id="1.20.5.4130">
    <property type="match status" value="1"/>
</dbReference>
<keyword evidence="2" id="KW-0547">Nucleotide-binding</keyword>
<dbReference type="GO" id="GO:0006952">
    <property type="term" value="P:defense response"/>
    <property type="evidence" value="ECO:0007669"/>
    <property type="project" value="UniProtKB-KW"/>
</dbReference>
<dbReference type="AlphaFoldDB" id="A0A8B8KG68"/>
<dbReference type="InterPro" id="IPR041118">
    <property type="entry name" value="Rx_N"/>
</dbReference>
<dbReference type="Proteomes" id="UP000694853">
    <property type="component" value="Unplaced"/>
</dbReference>
<keyword evidence="6" id="KW-1185">Reference proteome</keyword>
<organism evidence="6 7">
    <name type="scientific">Abrus precatorius</name>
    <name type="common">Indian licorice</name>
    <name type="synonym">Glycine abrus</name>
    <dbReference type="NCBI Taxonomy" id="3816"/>
    <lineage>
        <taxon>Eukaryota</taxon>
        <taxon>Viridiplantae</taxon>
        <taxon>Streptophyta</taxon>
        <taxon>Embryophyta</taxon>
        <taxon>Tracheophyta</taxon>
        <taxon>Spermatophyta</taxon>
        <taxon>Magnoliopsida</taxon>
        <taxon>eudicotyledons</taxon>
        <taxon>Gunneridae</taxon>
        <taxon>Pentapetalae</taxon>
        <taxon>rosids</taxon>
        <taxon>fabids</taxon>
        <taxon>Fabales</taxon>
        <taxon>Fabaceae</taxon>
        <taxon>Papilionoideae</taxon>
        <taxon>50 kb inversion clade</taxon>
        <taxon>NPAAA clade</taxon>
        <taxon>indigoferoid/millettioid clade</taxon>
        <taxon>Abreae</taxon>
        <taxon>Abrus</taxon>
    </lineage>
</organism>
<dbReference type="RefSeq" id="XP_027342756.1">
    <property type="nucleotide sequence ID" value="XM_027486955.1"/>
</dbReference>
<feature type="domain" description="Disease resistance N-terminal" evidence="5">
    <location>
        <begin position="153"/>
        <end position="214"/>
    </location>
</feature>
<evidence type="ECO:0000259" key="5">
    <source>
        <dbReference type="Pfam" id="PF18052"/>
    </source>
</evidence>
<dbReference type="GeneID" id="113855342"/>
<feature type="coiled-coil region" evidence="4">
    <location>
        <begin position="154"/>
        <end position="205"/>
    </location>
</feature>
<keyword evidence="1" id="KW-0677">Repeat</keyword>
<keyword evidence="3" id="KW-0611">Plant defense</keyword>
<dbReference type="OrthoDB" id="1434669at2759"/>
<keyword evidence="4" id="KW-0175">Coiled coil</keyword>
<reference evidence="6" key="1">
    <citation type="journal article" date="2019" name="Toxins">
        <title>Detection of Abrin-Like and Prepropulchellin-Like Toxin Genes and Transcripts Using Whole Genome Sequencing and Full-Length Transcript Sequencing of Abrus precatorius.</title>
        <authorList>
            <person name="Hovde B.T."/>
            <person name="Daligault H.E."/>
            <person name="Hanschen E.R."/>
            <person name="Kunde Y.A."/>
            <person name="Johnson M.B."/>
            <person name="Starkenburg S.R."/>
            <person name="Johnson S.L."/>
        </authorList>
    </citation>
    <scope>NUCLEOTIDE SEQUENCE [LARGE SCALE GENOMIC DNA]</scope>
</reference>
<sequence>MEVTVLGHRPFRSPIDPVQVCQSIALIEPPIRSGVLDSVYWNKTSNGIFSINSAYILLYRPGITIAVCSNNLGSQQIAFDLPHQEPSPHLSSELVFHMVIAATIMKKNNTKEDIAKNMVAQAFISGSVKILLDWITSSDLREFMGRRKLKVSVLNELETKLLALNAVLNDAEEKQITDPAVKKWLDKLKDVVLDAEDLLDEINADILRCKAEGGPQNLTTQVISFFSSP</sequence>
<evidence type="ECO:0000256" key="3">
    <source>
        <dbReference type="ARBA" id="ARBA00022821"/>
    </source>
</evidence>